<dbReference type="SUPFAM" id="SSF56281">
    <property type="entry name" value="Metallo-hydrolase/oxidoreductase"/>
    <property type="match status" value="1"/>
</dbReference>
<evidence type="ECO:0000313" key="9">
    <source>
        <dbReference type="Proteomes" id="UP000078368"/>
    </source>
</evidence>
<dbReference type="Proteomes" id="UP000078368">
    <property type="component" value="Unassembled WGS sequence"/>
</dbReference>
<dbReference type="InterPro" id="IPR001279">
    <property type="entry name" value="Metallo-B-lactamas"/>
</dbReference>
<dbReference type="Pfam" id="PF00753">
    <property type="entry name" value="Lactamase_B"/>
    <property type="match status" value="1"/>
</dbReference>
<dbReference type="PANTHER" id="PTHR30619:SF1">
    <property type="entry name" value="RECOMBINATION PROTEIN 2"/>
    <property type="match status" value="1"/>
</dbReference>
<organism evidence="8 9">
    <name type="scientific">Peptidiphaga gingivicola</name>
    <dbReference type="NCBI Taxonomy" id="2741497"/>
    <lineage>
        <taxon>Bacteria</taxon>
        <taxon>Bacillati</taxon>
        <taxon>Actinomycetota</taxon>
        <taxon>Actinomycetes</taxon>
        <taxon>Actinomycetales</taxon>
        <taxon>Actinomycetaceae</taxon>
        <taxon>Peptidiphaga</taxon>
    </lineage>
</organism>
<feature type="domain" description="Metallo-beta-lactamase" evidence="7">
    <location>
        <begin position="526"/>
        <end position="692"/>
    </location>
</feature>
<dbReference type="Gene3D" id="3.60.15.10">
    <property type="entry name" value="Ribonuclease Z/Hydroxyacylglutathione hydrolase-like"/>
    <property type="match status" value="1"/>
</dbReference>
<accession>A0A179B703</accession>
<dbReference type="GO" id="GO:0005886">
    <property type="term" value="C:plasma membrane"/>
    <property type="evidence" value="ECO:0007669"/>
    <property type="project" value="UniProtKB-SubCell"/>
</dbReference>
<evidence type="ECO:0000256" key="3">
    <source>
        <dbReference type="ARBA" id="ARBA00022692"/>
    </source>
</evidence>
<feature type="transmembrane region" description="Helical" evidence="6">
    <location>
        <begin position="43"/>
        <end position="63"/>
    </location>
</feature>
<dbReference type="EMBL" id="LVZK01000001">
    <property type="protein sequence ID" value="OAP86804.1"/>
    <property type="molecule type" value="Genomic_DNA"/>
</dbReference>
<dbReference type="Pfam" id="PF03772">
    <property type="entry name" value="Competence"/>
    <property type="match status" value="1"/>
</dbReference>
<keyword evidence="5 6" id="KW-0472">Membrane</keyword>
<proteinExistence type="predicted"/>
<keyword evidence="3 6" id="KW-0812">Transmembrane</keyword>
<feature type="transmembrane region" description="Helical" evidence="6">
    <location>
        <begin position="378"/>
        <end position="399"/>
    </location>
</feature>
<sequence length="760" mass="78541">MSTGSKHSNHAQERALSQDVRLLPLAFAGLAGAWASLHAGRAAVRWAGTALAWVAVAAATAGASWAVKRMRPERAVARTAAVAAAIFIGWAWAGCLHRGVAEPEAMAHAYGKTAKAEATAVGRADRAGERCSVLARPSRIDAGGAMRLSGHVRISIVGVPCDVLGGQKVSAVGKLVKPPPGARQSGTLYARTVAVSGRGSTVSRTVARIDAALEKVLADAPEHARGLIPGVALGRDDAVEPGLASAMKMTQLTHLIAVSGGHVSILLSLVILGFGRRRLAATAAVCFLSVLALLALVGPQASVIRAAAMGTVVVLALGIGRASQAVPSLSTAVLGVALIDPWLAVSYGFLLSASATLGIVCFAEPLTARLAAKAPRLLAELVAVPLVAQLACLPVLALFTDTGSIWGVPANMLVAPVVAPLTVCGLATALASPIFPWLGEAALVPSAMATWWIERVATTLAKWPGSGIGLLASFAFCLVLLAALVARKALGFVVVAALVAVTWWTGRRAPIEIADGWEAVQCDVGQGSGLLARVRGKTIMVDVGPQGKAAAECVEAAGVEKIDILVLTHGHSDHIGGLPEVLKTADVGQVWVSPNMDPEGNKRWLEAELKRTGHTPTIVSQGKVDDPDAPRVRVIWPRANAPAGAEQANAQSVAVLVDIPGGMLVTGDQGRESQERFVREVEPVRIAVVPHHGSSDQSERLARAADAKIAFISVGENSYGHPSRRAFELYSSADVYDTKSCGTIVVAGSKVASRCEGPRG</sequence>
<protein>
    <recommendedName>
        <fullName evidence="7">Metallo-beta-lactamase domain-containing protein</fullName>
    </recommendedName>
</protein>
<evidence type="ECO:0000256" key="6">
    <source>
        <dbReference type="SAM" id="Phobius"/>
    </source>
</evidence>
<feature type="transmembrane region" description="Helical" evidence="6">
    <location>
        <begin position="489"/>
        <end position="506"/>
    </location>
</feature>
<comment type="subcellular location">
    <subcellularLocation>
        <location evidence="1">Cell membrane</location>
        <topology evidence="1">Multi-pass membrane protein</topology>
    </subcellularLocation>
</comment>
<evidence type="ECO:0000256" key="5">
    <source>
        <dbReference type="ARBA" id="ARBA00023136"/>
    </source>
</evidence>
<keyword evidence="4 6" id="KW-1133">Transmembrane helix</keyword>
<feature type="transmembrane region" description="Helical" evidence="6">
    <location>
        <begin position="434"/>
        <end position="453"/>
    </location>
</feature>
<dbReference type="InterPro" id="IPR036866">
    <property type="entry name" value="RibonucZ/Hydroxyglut_hydro"/>
</dbReference>
<feature type="transmembrane region" description="Helical" evidence="6">
    <location>
        <begin position="252"/>
        <end position="272"/>
    </location>
</feature>
<dbReference type="STRING" id="1823756.A4H34_06760"/>
<dbReference type="SMART" id="SM00849">
    <property type="entry name" value="Lactamase_B"/>
    <property type="match status" value="1"/>
</dbReference>
<dbReference type="AlphaFoldDB" id="A0A179B703"/>
<dbReference type="PANTHER" id="PTHR30619">
    <property type="entry name" value="DNA INTERNALIZATION/COMPETENCE PROTEIN COMEC/REC2"/>
    <property type="match status" value="1"/>
</dbReference>
<gene>
    <name evidence="8" type="ORF">A4H34_06760</name>
</gene>
<feature type="transmembrane region" description="Helical" evidence="6">
    <location>
        <begin position="303"/>
        <end position="319"/>
    </location>
</feature>
<feature type="transmembrane region" description="Helical" evidence="6">
    <location>
        <begin position="279"/>
        <end position="297"/>
    </location>
</feature>
<evidence type="ECO:0000256" key="4">
    <source>
        <dbReference type="ARBA" id="ARBA00022989"/>
    </source>
</evidence>
<evidence type="ECO:0000256" key="2">
    <source>
        <dbReference type="ARBA" id="ARBA00022475"/>
    </source>
</evidence>
<dbReference type="CDD" id="cd07731">
    <property type="entry name" value="ComA-like_MBL-fold"/>
    <property type="match status" value="1"/>
</dbReference>
<name>A0A179B703_9ACTO</name>
<reference evidence="8 9" key="1">
    <citation type="submission" date="2016-04" db="EMBL/GenBank/DDBJ databases">
        <title>Peptidophaga gingivicola gen. nov., sp. nov., isolated from human subgingival plaque.</title>
        <authorList>
            <person name="Beall C.J."/>
            <person name="Mokrzan E.M."/>
            <person name="Griffen A.L."/>
            <person name="Leys E.J."/>
        </authorList>
    </citation>
    <scope>NUCLEOTIDE SEQUENCE [LARGE SCALE GENOMIC DNA]</scope>
    <source>
        <strain evidence="8 9">BA112</strain>
    </source>
</reference>
<dbReference type="InterPro" id="IPR004477">
    <property type="entry name" value="ComEC_N"/>
</dbReference>
<feature type="transmembrane region" description="Helical" evidence="6">
    <location>
        <begin position="75"/>
        <end position="93"/>
    </location>
</feature>
<feature type="transmembrane region" description="Helical" evidence="6">
    <location>
        <begin position="405"/>
        <end position="427"/>
    </location>
</feature>
<feature type="transmembrane region" description="Helical" evidence="6">
    <location>
        <begin position="20"/>
        <end position="37"/>
    </location>
</feature>
<evidence type="ECO:0000259" key="7">
    <source>
        <dbReference type="SMART" id="SM00849"/>
    </source>
</evidence>
<keyword evidence="2" id="KW-1003">Cell membrane</keyword>
<feature type="transmembrane region" description="Helical" evidence="6">
    <location>
        <begin position="465"/>
        <end position="484"/>
    </location>
</feature>
<evidence type="ECO:0000256" key="1">
    <source>
        <dbReference type="ARBA" id="ARBA00004651"/>
    </source>
</evidence>
<keyword evidence="9" id="KW-1185">Reference proteome</keyword>
<feature type="transmembrane region" description="Helical" evidence="6">
    <location>
        <begin position="349"/>
        <end position="366"/>
    </location>
</feature>
<evidence type="ECO:0000313" key="8">
    <source>
        <dbReference type="EMBL" id="OAP86804.1"/>
    </source>
</evidence>
<comment type="caution">
    <text evidence="8">The sequence shown here is derived from an EMBL/GenBank/DDBJ whole genome shotgun (WGS) entry which is preliminary data.</text>
</comment>
<dbReference type="NCBIfam" id="TIGR00360">
    <property type="entry name" value="ComEC_N-term"/>
    <property type="match status" value="1"/>
</dbReference>
<dbReference type="InterPro" id="IPR052159">
    <property type="entry name" value="Competence_DNA_uptake"/>
</dbReference>
<dbReference type="InterPro" id="IPR035681">
    <property type="entry name" value="ComA-like_MBL"/>
</dbReference>